<reference evidence="3" key="1">
    <citation type="submission" date="2017-09" db="EMBL/GenBank/DDBJ databases">
        <title>Contemporary evolution of a Lepidopteran species, Heliothis virescens, in response to modern agricultural practices.</title>
        <authorList>
            <person name="Fritz M.L."/>
            <person name="Deyonke A.M."/>
            <person name="Papanicolaou A."/>
            <person name="Micinski S."/>
            <person name="Westbrook J."/>
            <person name="Gould F."/>
        </authorList>
    </citation>
    <scope>NUCLEOTIDE SEQUENCE [LARGE SCALE GENOMIC DNA]</scope>
    <source>
        <strain evidence="3">HvINT-</strain>
        <tissue evidence="3">Whole body</tissue>
    </source>
</reference>
<feature type="compositionally biased region" description="Basic residues" evidence="1">
    <location>
        <begin position="268"/>
        <end position="281"/>
    </location>
</feature>
<feature type="region of interest" description="Disordered" evidence="1">
    <location>
        <begin position="241"/>
        <end position="281"/>
    </location>
</feature>
<evidence type="ECO:0000256" key="1">
    <source>
        <dbReference type="SAM" id="MobiDB-lite"/>
    </source>
</evidence>
<comment type="caution">
    <text evidence="3">The sequence shown here is derived from an EMBL/GenBank/DDBJ whole genome shotgun (WGS) entry which is preliminary data.</text>
</comment>
<feature type="signal peptide" evidence="2">
    <location>
        <begin position="1"/>
        <end position="19"/>
    </location>
</feature>
<dbReference type="AlphaFoldDB" id="A0A2A4JU39"/>
<dbReference type="EMBL" id="NWSH01000577">
    <property type="protein sequence ID" value="PCG75545.1"/>
    <property type="molecule type" value="Genomic_DNA"/>
</dbReference>
<feature type="compositionally biased region" description="Basic and acidic residues" evidence="1">
    <location>
        <begin position="246"/>
        <end position="267"/>
    </location>
</feature>
<evidence type="ECO:0000313" key="3">
    <source>
        <dbReference type="EMBL" id="PCG75545.1"/>
    </source>
</evidence>
<gene>
    <name evidence="3" type="ORF">B5V51_11463</name>
</gene>
<proteinExistence type="predicted"/>
<evidence type="ECO:0000256" key="2">
    <source>
        <dbReference type="SAM" id="SignalP"/>
    </source>
</evidence>
<feature type="chain" id="PRO_5013172885" evidence="2">
    <location>
        <begin position="20"/>
        <end position="449"/>
    </location>
</feature>
<keyword evidence="2" id="KW-0732">Signal</keyword>
<accession>A0A2A4JU39</accession>
<protein>
    <submittedName>
        <fullName evidence="3">Uncharacterized protein</fullName>
    </submittedName>
</protein>
<name>A0A2A4JU39_HELVI</name>
<organism evidence="3">
    <name type="scientific">Heliothis virescens</name>
    <name type="common">Tobacco budworm moth</name>
    <dbReference type="NCBI Taxonomy" id="7102"/>
    <lineage>
        <taxon>Eukaryota</taxon>
        <taxon>Metazoa</taxon>
        <taxon>Ecdysozoa</taxon>
        <taxon>Arthropoda</taxon>
        <taxon>Hexapoda</taxon>
        <taxon>Insecta</taxon>
        <taxon>Pterygota</taxon>
        <taxon>Neoptera</taxon>
        <taxon>Endopterygota</taxon>
        <taxon>Lepidoptera</taxon>
        <taxon>Glossata</taxon>
        <taxon>Ditrysia</taxon>
        <taxon>Noctuoidea</taxon>
        <taxon>Noctuidae</taxon>
        <taxon>Heliothinae</taxon>
        <taxon>Heliothis</taxon>
    </lineage>
</organism>
<sequence length="449" mass="53060">MKYFYISLILSLNSFQALAKTNSKDDLSLEDGAKDHAIKGNKISKEPSVLRYFNYNSRQDEDNKSAKRKMNIVQNVRKHENNLNIGRDLPPSRLTETVDRRTGREFFHMDPVLNELKRRRSLNFRRQGSDYHDSSEMEMKFWMDEWDEHWMQKKFEALNATQPRGDVVNMVAARPWGVPCGDPNQHDMPWGSCMLPAECDAEYRVYRGDYFCGRTMYVCCALQVTNYDMYQGLDISFEGSSFSTDSNEKNAKAGSREEARKRREHEKNKRKKERDKRKRKIRKSIRKIVSEIRKILNRSYRNGTAQRKKKTRELKKFIEMMKDQFRKDRKSVVNVHEFEMVKIDEKLQAQLDKIRDVNEDFMTNDTFREIIVNGTINKTKLAALLRSHPRYSKLFKSRRSRIEKQARIHPLTEKPFPVTEESSSDIEAALLAKNIPLHHYDVELGVLYY</sequence>